<reference evidence="1" key="1">
    <citation type="submission" date="2022-05" db="EMBL/GenBank/DDBJ databases">
        <title>Alysiella filiformis genome sequencing.</title>
        <authorList>
            <person name="Viehboeck T."/>
        </authorList>
    </citation>
    <scope>NUCLEOTIDE SEQUENCE</scope>
    <source>
        <strain evidence="1">DSM 2580</strain>
    </source>
</reference>
<dbReference type="AlphaFoldDB" id="A0AAE9HXB7"/>
<accession>A0AAE9HXB7</accession>
<evidence type="ECO:0000313" key="2">
    <source>
        <dbReference type="Proteomes" id="UP001056819"/>
    </source>
</evidence>
<evidence type="ECO:0000313" key="1">
    <source>
        <dbReference type="EMBL" id="URD68381.1"/>
    </source>
</evidence>
<dbReference type="RefSeq" id="WP_156932282.1">
    <property type="nucleotide sequence ID" value="NZ_CP097501.1"/>
</dbReference>
<proteinExistence type="predicted"/>
<protein>
    <submittedName>
        <fullName evidence="1">Uncharacterized protein</fullName>
    </submittedName>
</protein>
<gene>
    <name evidence="1" type="ORF">LNQ82_04295</name>
</gene>
<sequence>MVFPKLTVLIQYAPLSSFPLSIRNKPMSSNGIYVWDAKYGIPKTYEEAIKISYPLGGYKEAEPNPHMAAFGAKMAEYIREAWQFYEGDEGLEMCFNIASETARMLKVEYCFEQSPKQCQNSFAAAIVRAACENNLVVFHRDMDCVFLPDGTAFDGQDQAFHWQEFVEQYEKEWQQHIQELIADRNKPQIPISDAQRKRLASKIIKARLGKPYQALLKKYQLLPEEYLSIKTDFCYLDFFLYTDKDKFKEGFYEFDCFIDIIPKKEYKEPAMQLIPLLTAHLLKQINISFFGFYGLPDKAHPNLQVDRHERGMRGSWKISEYDEWVKLVEAAADMLMYYLPHIGSLEDLVKLMQAHDAGETNFNQFTLPETNPALREFCMARDLKKLAASE</sequence>
<dbReference type="Proteomes" id="UP001056819">
    <property type="component" value="Chromosome"/>
</dbReference>
<dbReference type="EMBL" id="CP097501">
    <property type="protein sequence ID" value="URD68381.1"/>
    <property type="molecule type" value="Genomic_DNA"/>
</dbReference>
<name>A0AAE9HXB7_9NEIS</name>
<organism evidence="1 2">
    <name type="scientific">Conchiformibius steedae DSM 2580</name>
    <dbReference type="NCBI Taxonomy" id="1121352"/>
    <lineage>
        <taxon>Bacteria</taxon>
        <taxon>Pseudomonadati</taxon>
        <taxon>Pseudomonadota</taxon>
        <taxon>Betaproteobacteria</taxon>
        <taxon>Neisseriales</taxon>
        <taxon>Neisseriaceae</taxon>
        <taxon>Conchiformibius</taxon>
    </lineage>
</organism>